<sequence length="297" mass="34019">MDASQPEIRHASYSFITFSKGFPAYENGVENRREKKGDEEKEEKEQRGEMEEPANKKTKLPHNCRASRRGQQQAPLPSQVPTPRRQVHFAPQDEVRTIPLDVEPTPSSVRVLFEPETYNAMSDFHKVRACMRGIIFSRKPLEFTLQVSGHGIRISIPVLCGPAFEIGNCYLDVYCDATSPTLMLMTTNSADMYEWRRLCNASTERMQLKCRLTHSKGSIFHCWIVPPEVTWYRKHIESKLGWKDGKNSLDEKPRKRPEKEFGSNRLRKSGSSEARSGRRDRNGVCYCCKLGIGFSKG</sequence>
<reference evidence="1" key="1">
    <citation type="journal article" date="2020" name="Stud. Mycol.">
        <title>101 Dothideomycetes genomes: a test case for predicting lifestyles and emergence of pathogens.</title>
        <authorList>
            <person name="Haridas S."/>
            <person name="Albert R."/>
            <person name="Binder M."/>
            <person name="Bloem J."/>
            <person name="Labutti K."/>
            <person name="Salamov A."/>
            <person name="Andreopoulos B."/>
            <person name="Baker S."/>
            <person name="Barry K."/>
            <person name="Bills G."/>
            <person name="Bluhm B."/>
            <person name="Cannon C."/>
            <person name="Castanera R."/>
            <person name="Culley D."/>
            <person name="Daum C."/>
            <person name="Ezra D."/>
            <person name="Gonzalez J."/>
            <person name="Henrissat B."/>
            <person name="Kuo A."/>
            <person name="Liang C."/>
            <person name="Lipzen A."/>
            <person name="Lutzoni F."/>
            <person name="Magnuson J."/>
            <person name="Mondo S."/>
            <person name="Nolan M."/>
            <person name="Ohm R."/>
            <person name="Pangilinan J."/>
            <person name="Park H.-J."/>
            <person name="Ramirez L."/>
            <person name="Alfaro M."/>
            <person name="Sun H."/>
            <person name="Tritt A."/>
            <person name="Yoshinaga Y."/>
            <person name="Zwiers L.-H."/>
            <person name="Turgeon B."/>
            <person name="Goodwin S."/>
            <person name="Spatafora J."/>
            <person name="Crous P."/>
            <person name="Grigoriev I."/>
        </authorList>
    </citation>
    <scope>NUCLEOTIDE SEQUENCE</scope>
    <source>
        <strain evidence="1">ATCC 200398</strain>
    </source>
</reference>
<organism evidence="1 2">
    <name type="scientific">Lindgomyces ingoldianus</name>
    <dbReference type="NCBI Taxonomy" id="673940"/>
    <lineage>
        <taxon>Eukaryota</taxon>
        <taxon>Fungi</taxon>
        <taxon>Dikarya</taxon>
        <taxon>Ascomycota</taxon>
        <taxon>Pezizomycotina</taxon>
        <taxon>Dothideomycetes</taxon>
        <taxon>Pleosporomycetidae</taxon>
        <taxon>Pleosporales</taxon>
        <taxon>Lindgomycetaceae</taxon>
        <taxon>Lindgomyces</taxon>
    </lineage>
</organism>
<accession>A0ACB6RFC4</accession>
<evidence type="ECO:0000313" key="1">
    <source>
        <dbReference type="EMBL" id="KAF2477192.1"/>
    </source>
</evidence>
<keyword evidence="2" id="KW-1185">Reference proteome</keyword>
<name>A0ACB6RFC4_9PLEO</name>
<gene>
    <name evidence="1" type="ORF">BDR25DRAFT_339179</name>
</gene>
<comment type="caution">
    <text evidence="1">The sequence shown here is derived from an EMBL/GenBank/DDBJ whole genome shotgun (WGS) entry which is preliminary data.</text>
</comment>
<dbReference type="Proteomes" id="UP000799755">
    <property type="component" value="Unassembled WGS sequence"/>
</dbReference>
<dbReference type="EMBL" id="MU003493">
    <property type="protein sequence ID" value="KAF2477192.1"/>
    <property type="molecule type" value="Genomic_DNA"/>
</dbReference>
<evidence type="ECO:0000313" key="2">
    <source>
        <dbReference type="Proteomes" id="UP000799755"/>
    </source>
</evidence>
<proteinExistence type="predicted"/>
<protein>
    <submittedName>
        <fullName evidence="1">Uncharacterized protein</fullName>
    </submittedName>
</protein>